<gene>
    <name evidence="2" type="ORF">CEUSTIGMA_g2595.t1</name>
</gene>
<dbReference type="EMBL" id="BEGY01000010">
    <property type="protein sequence ID" value="GAX75151.1"/>
    <property type="molecule type" value="Genomic_DNA"/>
</dbReference>
<keyword evidence="3" id="KW-1185">Reference proteome</keyword>
<evidence type="ECO:0000313" key="3">
    <source>
        <dbReference type="Proteomes" id="UP000232323"/>
    </source>
</evidence>
<dbReference type="AlphaFoldDB" id="A0A250WWG0"/>
<feature type="region of interest" description="Disordered" evidence="1">
    <location>
        <begin position="1"/>
        <end position="28"/>
    </location>
</feature>
<comment type="caution">
    <text evidence="2">The sequence shown here is derived from an EMBL/GenBank/DDBJ whole genome shotgun (WGS) entry which is preliminary data.</text>
</comment>
<dbReference type="Proteomes" id="UP000232323">
    <property type="component" value="Unassembled WGS sequence"/>
</dbReference>
<proteinExistence type="predicted"/>
<name>A0A250WWG0_9CHLO</name>
<evidence type="ECO:0000313" key="2">
    <source>
        <dbReference type="EMBL" id="GAX75151.1"/>
    </source>
</evidence>
<sequence>MRDQPCHTSWEPRTASLKKRPDLSSAHLSGQELKLEHLESSSTQAHEYMTQVSMSNSPSKPEGASHFSRFTSSLQKQHELNVNNSSKIGNLHHAPSAPVQISVSRGIQTKPPKQMTSKKHPEALGPKQLTAWIIHAKTLKELKGLSEIKVLSKGNIVALLTQLSWLHPLKSTPTIMLQQVHVLASDLVDKLDLSLDVQSSGMDVRERIQAVSALARMGFPMAWERAETAQLLLRVLQITVRELSQPQQFAETAWCLAK</sequence>
<reference evidence="2 3" key="1">
    <citation type="submission" date="2017-08" db="EMBL/GenBank/DDBJ databases">
        <title>Acidophilic green algal genome provides insights into adaptation to an acidic environment.</title>
        <authorList>
            <person name="Hirooka S."/>
            <person name="Hirose Y."/>
            <person name="Kanesaki Y."/>
            <person name="Higuchi S."/>
            <person name="Fujiwara T."/>
            <person name="Onuma R."/>
            <person name="Era A."/>
            <person name="Ohbayashi R."/>
            <person name="Uzuka A."/>
            <person name="Nozaki H."/>
            <person name="Yoshikawa H."/>
            <person name="Miyagishima S.Y."/>
        </authorList>
    </citation>
    <scope>NUCLEOTIDE SEQUENCE [LARGE SCALE GENOMIC DNA]</scope>
    <source>
        <strain evidence="2 3">NIES-2499</strain>
    </source>
</reference>
<organism evidence="2 3">
    <name type="scientific">Chlamydomonas eustigma</name>
    <dbReference type="NCBI Taxonomy" id="1157962"/>
    <lineage>
        <taxon>Eukaryota</taxon>
        <taxon>Viridiplantae</taxon>
        <taxon>Chlorophyta</taxon>
        <taxon>core chlorophytes</taxon>
        <taxon>Chlorophyceae</taxon>
        <taxon>CS clade</taxon>
        <taxon>Chlamydomonadales</taxon>
        <taxon>Chlamydomonadaceae</taxon>
        <taxon>Chlamydomonas</taxon>
    </lineage>
</organism>
<accession>A0A250WWG0</accession>
<protein>
    <submittedName>
        <fullName evidence="2">Uncharacterized protein</fullName>
    </submittedName>
</protein>
<evidence type="ECO:0000256" key="1">
    <source>
        <dbReference type="SAM" id="MobiDB-lite"/>
    </source>
</evidence>